<reference evidence="5" key="1">
    <citation type="submission" date="2016-10" db="EMBL/GenBank/DDBJ databases">
        <authorList>
            <person name="Varghese N."/>
            <person name="Submissions S."/>
        </authorList>
    </citation>
    <scope>NUCLEOTIDE SEQUENCE [LARGE SCALE GENOMIC DNA]</scope>
    <source>
        <strain evidence="5">JCM 18416</strain>
    </source>
</reference>
<evidence type="ECO:0000256" key="2">
    <source>
        <dbReference type="SAM" id="Phobius"/>
    </source>
</evidence>
<keyword evidence="3" id="KW-0732">Signal</keyword>
<feature type="coiled-coil region" evidence="1">
    <location>
        <begin position="36"/>
        <end position="85"/>
    </location>
</feature>
<dbReference type="GeneID" id="300931973"/>
<sequence>MRSIPSSLLVTLMLTCTALQAEEESAQPAAAPTAAIDEQSRQLEQRLAQSEQLRSEQEASSAVQLQRLRQENQRLRLQLKESQAQTQPRLLSEEQTWFALGAALSLVSVLFGALLRGSRKTRREWIN</sequence>
<keyword evidence="5" id="KW-1185">Reference proteome</keyword>
<keyword evidence="2" id="KW-0812">Transmembrane</keyword>
<evidence type="ECO:0008006" key="6">
    <source>
        <dbReference type="Google" id="ProtNLM"/>
    </source>
</evidence>
<dbReference type="RefSeq" id="WP_090430818.1">
    <property type="nucleotide sequence ID" value="NZ_FNJJ01000006.1"/>
</dbReference>
<dbReference type="EMBL" id="FNJJ01000006">
    <property type="protein sequence ID" value="SDP85841.1"/>
    <property type="molecule type" value="Genomic_DNA"/>
</dbReference>
<keyword evidence="2" id="KW-1133">Transmembrane helix</keyword>
<evidence type="ECO:0000256" key="3">
    <source>
        <dbReference type="SAM" id="SignalP"/>
    </source>
</evidence>
<keyword evidence="1" id="KW-0175">Coiled coil</keyword>
<organism evidence="4 5">
    <name type="scientific">Ectopseudomonas guguanensis</name>
    <dbReference type="NCBI Taxonomy" id="1198456"/>
    <lineage>
        <taxon>Bacteria</taxon>
        <taxon>Pseudomonadati</taxon>
        <taxon>Pseudomonadota</taxon>
        <taxon>Gammaproteobacteria</taxon>
        <taxon>Pseudomonadales</taxon>
        <taxon>Pseudomonadaceae</taxon>
        <taxon>Ectopseudomonas</taxon>
    </lineage>
</organism>
<proteinExistence type="predicted"/>
<dbReference type="Proteomes" id="UP000199460">
    <property type="component" value="Unassembled WGS sequence"/>
</dbReference>
<feature type="signal peptide" evidence="3">
    <location>
        <begin position="1"/>
        <end position="21"/>
    </location>
</feature>
<evidence type="ECO:0000313" key="5">
    <source>
        <dbReference type="Proteomes" id="UP000199460"/>
    </source>
</evidence>
<accession>A0A1H0W5U7</accession>
<evidence type="ECO:0000313" key="4">
    <source>
        <dbReference type="EMBL" id="SDP85841.1"/>
    </source>
</evidence>
<gene>
    <name evidence="4" type="ORF">SAMN05216213_106232</name>
</gene>
<evidence type="ECO:0000256" key="1">
    <source>
        <dbReference type="SAM" id="Coils"/>
    </source>
</evidence>
<protein>
    <recommendedName>
        <fullName evidence="6">Translation initiation factor 2 (IF-2, GTPase)</fullName>
    </recommendedName>
</protein>
<feature type="transmembrane region" description="Helical" evidence="2">
    <location>
        <begin position="97"/>
        <end position="115"/>
    </location>
</feature>
<dbReference type="AlphaFoldDB" id="A0A1H0W5U7"/>
<name>A0A1H0W5U7_9GAMM</name>
<keyword evidence="2" id="KW-0472">Membrane</keyword>
<feature type="chain" id="PRO_5011535600" description="Translation initiation factor 2 (IF-2, GTPase)" evidence="3">
    <location>
        <begin position="22"/>
        <end position="127"/>
    </location>
</feature>